<dbReference type="AlphaFoldDB" id="A0A1N6EG08"/>
<feature type="transmembrane region" description="Helical" evidence="1">
    <location>
        <begin position="29"/>
        <end position="48"/>
    </location>
</feature>
<proteinExistence type="predicted"/>
<keyword evidence="1" id="KW-1133">Transmembrane helix</keyword>
<sequence>MINKNYLHALGFTGFEPLTKSGRDGKDRLVWNGSLYNIGVMIMLVYNISSWEVEKIIVDDNEQTEELEGHFSTNPTIEEIVESISVHGMLGGISP</sequence>
<reference evidence="2 3" key="1">
    <citation type="submission" date="2016-11" db="EMBL/GenBank/DDBJ databases">
        <authorList>
            <person name="Jaros S."/>
            <person name="Januszkiewicz K."/>
            <person name="Wedrychowicz H."/>
        </authorList>
    </citation>
    <scope>NUCLEOTIDE SEQUENCE [LARGE SCALE GENOMIC DNA]</scope>
    <source>
        <strain evidence="2 3">DSM 24787</strain>
    </source>
</reference>
<dbReference type="Proteomes" id="UP000185003">
    <property type="component" value="Unassembled WGS sequence"/>
</dbReference>
<evidence type="ECO:0000313" key="2">
    <source>
        <dbReference type="EMBL" id="SIN81963.1"/>
    </source>
</evidence>
<evidence type="ECO:0000313" key="3">
    <source>
        <dbReference type="Proteomes" id="UP000185003"/>
    </source>
</evidence>
<keyword evidence="1" id="KW-0812">Transmembrane</keyword>
<accession>A0A1N6EG08</accession>
<organism evidence="2 3">
    <name type="scientific">Chitinophaga niabensis</name>
    <dbReference type="NCBI Taxonomy" id="536979"/>
    <lineage>
        <taxon>Bacteria</taxon>
        <taxon>Pseudomonadati</taxon>
        <taxon>Bacteroidota</taxon>
        <taxon>Chitinophagia</taxon>
        <taxon>Chitinophagales</taxon>
        <taxon>Chitinophagaceae</taxon>
        <taxon>Chitinophaga</taxon>
    </lineage>
</organism>
<keyword evidence="3" id="KW-1185">Reference proteome</keyword>
<protein>
    <submittedName>
        <fullName evidence="2">Uncharacterized protein</fullName>
    </submittedName>
</protein>
<keyword evidence="1" id="KW-0472">Membrane</keyword>
<gene>
    <name evidence="2" type="ORF">SAMN04488055_1577</name>
</gene>
<dbReference type="EMBL" id="FSRA01000001">
    <property type="protein sequence ID" value="SIN81963.1"/>
    <property type="molecule type" value="Genomic_DNA"/>
</dbReference>
<name>A0A1N6EG08_9BACT</name>
<evidence type="ECO:0000256" key="1">
    <source>
        <dbReference type="SAM" id="Phobius"/>
    </source>
</evidence>